<feature type="compositionally biased region" description="Basic and acidic residues" evidence="1">
    <location>
        <begin position="331"/>
        <end position="341"/>
    </location>
</feature>
<evidence type="ECO:0000313" key="4">
    <source>
        <dbReference type="Proteomes" id="UP000308199"/>
    </source>
</evidence>
<reference evidence="3 4" key="1">
    <citation type="submission" date="2019-02" db="EMBL/GenBank/DDBJ databases">
        <title>Genome sequencing of the rare red list fungi Phellinidium pouzarii.</title>
        <authorList>
            <person name="Buettner E."/>
            <person name="Kellner H."/>
        </authorList>
    </citation>
    <scope>NUCLEOTIDE SEQUENCE [LARGE SCALE GENOMIC DNA]</scope>
    <source>
        <strain evidence="3 4">DSM 108285</strain>
    </source>
</reference>
<evidence type="ECO:0000313" key="3">
    <source>
        <dbReference type="EMBL" id="THH08225.1"/>
    </source>
</evidence>
<name>A0A4S4L9U2_9AGAM</name>
<dbReference type="EMBL" id="SGPK01000108">
    <property type="protein sequence ID" value="THH08225.1"/>
    <property type="molecule type" value="Genomic_DNA"/>
</dbReference>
<feature type="compositionally biased region" description="Basic and acidic residues" evidence="1">
    <location>
        <begin position="348"/>
        <end position="358"/>
    </location>
</feature>
<dbReference type="InterPro" id="IPR040976">
    <property type="entry name" value="Pkinase_fungal"/>
</dbReference>
<dbReference type="Pfam" id="PF17667">
    <property type="entry name" value="Pkinase_fungal"/>
    <property type="match status" value="1"/>
</dbReference>
<protein>
    <recommendedName>
        <fullName evidence="2">Fungal-type protein kinase domain-containing protein</fullName>
    </recommendedName>
</protein>
<dbReference type="OrthoDB" id="5584477at2759"/>
<feature type="domain" description="Fungal-type protein kinase" evidence="2">
    <location>
        <begin position="94"/>
        <end position="246"/>
    </location>
</feature>
<dbReference type="Proteomes" id="UP000308199">
    <property type="component" value="Unassembled WGS sequence"/>
</dbReference>
<feature type="compositionally biased region" description="Acidic residues" evidence="1">
    <location>
        <begin position="295"/>
        <end position="311"/>
    </location>
</feature>
<feature type="compositionally biased region" description="Acidic residues" evidence="1">
    <location>
        <begin position="267"/>
        <end position="281"/>
    </location>
</feature>
<feature type="compositionally biased region" description="Acidic residues" evidence="1">
    <location>
        <begin position="359"/>
        <end position="371"/>
    </location>
</feature>
<comment type="caution">
    <text evidence="3">The sequence shown here is derived from an EMBL/GenBank/DDBJ whole genome shotgun (WGS) entry which is preliminary data.</text>
</comment>
<feature type="region of interest" description="Disordered" evidence="1">
    <location>
        <begin position="267"/>
        <end position="443"/>
    </location>
</feature>
<sequence length="556" mass="63031">MKSKFDFDIIRPQTVSASWASTTPLSERKDKSLRVYKTSWILEGQDREGAFVYAMRRLFKALPAEVTPSRLIGLPDFGQRTLVRNEKTFEPQQKVALEQKPKKRYLTAQVMYDVSNKLSDAEGPRQLCSAIRDAIYGELPPVNSMGYVHREIRTGNIFIIEHPNMYTKGYLLSKDGKSVEGQSRLYTAYLYDLTVSKKLEGDNPIKEDTELFEFSVTTPTQFLKGRADMRHTPIHDLESFLWVTLSVAIEIIVDHVLGNKKVEIDFPDEEDDDMPHGEEDDAKVKTSTTSKYENAAEDNAENEVPMEVEDSTDSKAELSVEGEMIIATETNKTDEDAKMDTNDDDDAEAQKVEAVSDEKMDEDEWMTDEGEEVRKRKRSETITQEKQMSKKAKGKQKATAESDSKQEGGSHNDREGSGAPKTIEKDGADAKPKPAPSQSPNEPQYIAFENDKQTADLHDLLEQARTPETNPLTRNMLLNSLDDLLKEATNLAPFRPLLCALRALAAEYYAQCVSLYENDKNAEFSKDDIEEAFARYLDAFEKHMPTVDHWLYLKKA</sequence>
<proteinExistence type="predicted"/>
<feature type="compositionally biased region" description="Basic and acidic residues" evidence="1">
    <location>
        <begin position="398"/>
        <end position="432"/>
    </location>
</feature>
<evidence type="ECO:0000259" key="2">
    <source>
        <dbReference type="Pfam" id="PF17667"/>
    </source>
</evidence>
<organism evidence="3 4">
    <name type="scientific">Phellinidium pouzarii</name>
    <dbReference type="NCBI Taxonomy" id="167371"/>
    <lineage>
        <taxon>Eukaryota</taxon>
        <taxon>Fungi</taxon>
        <taxon>Dikarya</taxon>
        <taxon>Basidiomycota</taxon>
        <taxon>Agaricomycotina</taxon>
        <taxon>Agaricomycetes</taxon>
        <taxon>Hymenochaetales</taxon>
        <taxon>Hymenochaetaceae</taxon>
        <taxon>Phellinidium</taxon>
    </lineage>
</organism>
<gene>
    <name evidence="3" type="ORF">EW145_g2845</name>
</gene>
<accession>A0A4S4L9U2</accession>
<keyword evidence="4" id="KW-1185">Reference proteome</keyword>
<dbReference type="AlphaFoldDB" id="A0A4S4L9U2"/>
<evidence type="ECO:0000256" key="1">
    <source>
        <dbReference type="SAM" id="MobiDB-lite"/>
    </source>
</evidence>